<dbReference type="EMBL" id="PEBW01000002">
    <property type="protein sequence ID" value="PTQ52570.1"/>
    <property type="molecule type" value="Genomic_DNA"/>
</dbReference>
<evidence type="ECO:0000313" key="2">
    <source>
        <dbReference type="Proteomes" id="UP000244016"/>
    </source>
</evidence>
<organism evidence="1 2">
    <name type="scientific">Brockia lithotrophica</name>
    <dbReference type="NCBI Taxonomy" id="933949"/>
    <lineage>
        <taxon>Bacteria</taxon>
        <taxon>Bacillati</taxon>
        <taxon>Bacillota</taxon>
        <taxon>Bacilli</taxon>
        <taxon>Bacillales</taxon>
        <taxon>Bacillales Family X. Incertae Sedis</taxon>
        <taxon>Brockia</taxon>
    </lineage>
</organism>
<evidence type="ECO:0000313" key="1">
    <source>
        <dbReference type="EMBL" id="PTQ52570.1"/>
    </source>
</evidence>
<proteinExistence type="predicted"/>
<dbReference type="Proteomes" id="UP000244016">
    <property type="component" value="Unassembled WGS sequence"/>
</dbReference>
<dbReference type="Gene3D" id="1.20.1250.20">
    <property type="entry name" value="MFS general substrate transporter like domains"/>
    <property type="match status" value="1"/>
</dbReference>
<dbReference type="SUPFAM" id="SSF103473">
    <property type="entry name" value="MFS general substrate transporter"/>
    <property type="match status" value="1"/>
</dbReference>
<dbReference type="InterPro" id="IPR036259">
    <property type="entry name" value="MFS_trans_sf"/>
</dbReference>
<dbReference type="AlphaFoldDB" id="A0A2T5G8R3"/>
<gene>
    <name evidence="1" type="ORF">BLITH_0749</name>
</gene>
<reference evidence="1 2" key="1">
    <citation type="submission" date="2017-08" db="EMBL/GenBank/DDBJ databases">
        <title>Burning lignite coal seam in the remote Altai Mountains harbors a hydrogen-driven thermophilic microbial community.</title>
        <authorList>
            <person name="Kadnikov V.V."/>
            <person name="Mardanov A.V."/>
            <person name="Ivasenko D."/>
            <person name="Beletsky A.V."/>
            <person name="Karnachuk O.V."/>
            <person name="Ravin N.V."/>
        </authorList>
    </citation>
    <scope>NUCLEOTIDE SEQUENCE [LARGE SCALE GENOMIC DNA]</scope>
    <source>
        <strain evidence="1">AL31</strain>
    </source>
</reference>
<evidence type="ECO:0008006" key="3">
    <source>
        <dbReference type="Google" id="ProtNLM"/>
    </source>
</evidence>
<sequence>MRDEKLSSSADVSDGISPPLWTALAPGVHVHPDHATLLSLLDRALFRRAHLIAWDLASGGTFLDGFSVFMLGMAIPLVRQDLALAATEIGLLGSAIGMDFPTSSSYIAECMPLRNRARVMVATIAAQAVGMVVAPRVHAGVSRGRSRADVGGAPSCGLTLKSVLFV</sequence>
<comment type="caution">
    <text evidence="1">The sequence shown here is derived from an EMBL/GenBank/DDBJ whole genome shotgun (WGS) entry which is preliminary data.</text>
</comment>
<accession>A0A2T5G8R3</accession>
<protein>
    <recommendedName>
        <fullName evidence="3">Major facilitator superfamily (MFS) profile domain-containing protein</fullName>
    </recommendedName>
</protein>
<name>A0A2T5G8R3_9BACL</name>